<evidence type="ECO:0000259" key="7">
    <source>
        <dbReference type="Pfam" id="PF07967"/>
    </source>
</evidence>
<evidence type="ECO:0000256" key="2">
    <source>
        <dbReference type="ARBA" id="ARBA00022723"/>
    </source>
</evidence>
<dbReference type="Pfam" id="PF07967">
    <property type="entry name" value="zf-C3HC"/>
    <property type="match status" value="1"/>
</dbReference>
<dbReference type="GO" id="GO:0005634">
    <property type="term" value="C:nucleus"/>
    <property type="evidence" value="ECO:0007669"/>
    <property type="project" value="UniProtKB-SubCell"/>
</dbReference>
<comment type="function">
    <text evidence="6">Required for proper positioning of a substantial amount of TPR at the nuclear basket (NB) through interaction with TPR.</text>
</comment>
<dbReference type="GO" id="GO:0008270">
    <property type="term" value="F:zinc ion binding"/>
    <property type="evidence" value="ECO:0007669"/>
    <property type="project" value="UniProtKB-KW"/>
</dbReference>
<name>A0A158R657_9BILA</name>
<evidence type="ECO:0000259" key="8">
    <source>
        <dbReference type="Pfam" id="PF08600"/>
    </source>
</evidence>
<dbReference type="STRING" id="451379.A0A158R657"/>
<evidence type="ECO:0000256" key="6">
    <source>
        <dbReference type="ARBA" id="ARBA00044931"/>
    </source>
</evidence>
<keyword evidence="4" id="KW-0862">Zinc</keyword>
<dbReference type="Pfam" id="PF08600">
    <property type="entry name" value="NuBaID_C"/>
    <property type="match status" value="1"/>
</dbReference>
<keyword evidence="3" id="KW-0863">Zinc-finger</keyword>
<dbReference type="SUPFAM" id="SSF57924">
    <property type="entry name" value="Inhibitor of apoptosis (IAP) repeat"/>
    <property type="match status" value="1"/>
</dbReference>
<feature type="domain" description="C3HC-type" evidence="7">
    <location>
        <begin position="42"/>
        <end position="138"/>
    </location>
</feature>
<evidence type="ECO:0000256" key="1">
    <source>
        <dbReference type="ARBA" id="ARBA00004123"/>
    </source>
</evidence>
<dbReference type="Proteomes" id="UP000046393">
    <property type="component" value="Unplaced"/>
</dbReference>
<accession>A0A158R657</accession>
<sequence>MCNNEKTIGRLLSACDKLKEVAGKSNEISFPSSSIYSSVPSDDIKERLFTYTSKNWKIKPKEVSIRALAKHGWSCIGEDILQCVNCKQYMNVSFPSLDKLNVFENTIRKISKQMIEGHQSTCAMRNVISKCSTILSAPSIVYRQKIQVRYDTLLALNLNGVKLKLFDKENTSRLSALCLDNLNAAVLACLGWHKKSSVDDTIMCDYCERSIGLWLFREKKELNGETEHCRWCAYVEMSEENGSVAWERHLAAAVEPMSRKRKLSTTVELREKTNLIDNLISDHIMKRGRVSGID</sequence>
<evidence type="ECO:0000256" key="3">
    <source>
        <dbReference type="ARBA" id="ARBA00022771"/>
    </source>
</evidence>
<keyword evidence="9" id="KW-1185">Reference proteome</keyword>
<dbReference type="PANTHER" id="PTHR15835:SF6">
    <property type="entry name" value="ZINC FINGER C3HC-TYPE PROTEIN 1"/>
    <property type="match status" value="1"/>
</dbReference>
<dbReference type="InterPro" id="IPR013909">
    <property type="entry name" value="NuBaID_C"/>
</dbReference>
<keyword evidence="2" id="KW-0479">Metal-binding</keyword>
<keyword evidence="5" id="KW-0539">Nucleus</keyword>
<dbReference type="AlphaFoldDB" id="A0A158R657"/>
<reference evidence="10" key="1">
    <citation type="submission" date="2016-04" db="UniProtKB">
        <authorList>
            <consortium name="WormBaseParasite"/>
        </authorList>
    </citation>
    <scope>IDENTIFICATION</scope>
</reference>
<protein>
    <submittedName>
        <fullName evidence="10">C3HC-type domain-containing protein</fullName>
    </submittedName>
</protein>
<comment type="subcellular location">
    <subcellularLocation>
        <location evidence="1">Nucleus</location>
    </subcellularLocation>
</comment>
<organism evidence="9 10">
    <name type="scientific">Syphacia muris</name>
    <dbReference type="NCBI Taxonomy" id="451379"/>
    <lineage>
        <taxon>Eukaryota</taxon>
        <taxon>Metazoa</taxon>
        <taxon>Ecdysozoa</taxon>
        <taxon>Nematoda</taxon>
        <taxon>Chromadorea</taxon>
        <taxon>Rhabditida</taxon>
        <taxon>Spirurina</taxon>
        <taxon>Oxyuridomorpha</taxon>
        <taxon>Oxyuroidea</taxon>
        <taxon>Oxyuridae</taxon>
        <taxon>Syphacia</taxon>
    </lineage>
</organism>
<dbReference type="InterPro" id="IPR012935">
    <property type="entry name" value="NuBaID_N"/>
</dbReference>
<feature type="domain" description="NuBaID C-terminal" evidence="8">
    <location>
        <begin position="184"/>
        <end position="244"/>
    </location>
</feature>
<evidence type="ECO:0000313" key="9">
    <source>
        <dbReference type="Proteomes" id="UP000046393"/>
    </source>
</evidence>
<evidence type="ECO:0000256" key="4">
    <source>
        <dbReference type="ARBA" id="ARBA00022833"/>
    </source>
</evidence>
<evidence type="ECO:0000256" key="5">
    <source>
        <dbReference type="ARBA" id="ARBA00023242"/>
    </source>
</evidence>
<dbReference type="WBParaSite" id="SMUV_0000955801-mRNA-1">
    <property type="protein sequence ID" value="SMUV_0000955801-mRNA-1"/>
    <property type="gene ID" value="SMUV_0000955801"/>
</dbReference>
<proteinExistence type="predicted"/>
<dbReference type="PANTHER" id="PTHR15835">
    <property type="entry name" value="NUCLEAR-INTERACTING PARTNER OF ALK"/>
    <property type="match status" value="1"/>
</dbReference>
<evidence type="ECO:0000313" key="10">
    <source>
        <dbReference type="WBParaSite" id="SMUV_0000955801-mRNA-1"/>
    </source>
</evidence>